<dbReference type="Proteomes" id="UP001165960">
    <property type="component" value="Unassembled WGS sequence"/>
</dbReference>
<gene>
    <name evidence="1" type="ORF">DSO57_1024714</name>
</gene>
<reference evidence="1" key="1">
    <citation type="submission" date="2022-04" db="EMBL/GenBank/DDBJ databases">
        <title>Genome of the entomopathogenic fungus Entomophthora muscae.</title>
        <authorList>
            <person name="Elya C."/>
            <person name="Lovett B.R."/>
            <person name="Lee E."/>
            <person name="Macias A.M."/>
            <person name="Hajek A.E."/>
            <person name="De Bivort B.L."/>
            <person name="Kasson M.T."/>
            <person name="De Fine Licht H.H."/>
            <person name="Stajich J.E."/>
        </authorList>
    </citation>
    <scope>NUCLEOTIDE SEQUENCE</scope>
    <source>
        <strain evidence="1">Berkeley</strain>
    </source>
</reference>
<proteinExistence type="predicted"/>
<organism evidence="1 2">
    <name type="scientific">Entomophthora muscae</name>
    <dbReference type="NCBI Taxonomy" id="34485"/>
    <lineage>
        <taxon>Eukaryota</taxon>
        <taxon>Fungi</taxon>
        <taxon>Fungi incertae sedis</taxon>
        <taxon>Zoopagomycota</taxon>
        <taxon>Entomophthoromycotina</taxon>
        <taxon>Entomophthoromycetes</taxon>
        <taxon>Entomophthorales</taxon>
        <taxon>Entomophthoraceae</taxon>
        <taxon>Entomophthora</taxon>
    </lineage>
</organism>
<evidence type="ECO:0000313" key="2">
    <source>
        <dbReference type="Proteomes" id="UP001165960"/>
    </source>
</evidence>
<accession>A0ACC2U190</accession>
<name>A0ACC2U190_9FUNG</name>
<sequence>MTGPMPRLNKLYYTKFGKAQVLTGSGSLIVHDAHIALCSAVKPYEVLYCTLMPAFQDNCSIDGMGYLWAPNALVKPRPLPTPPVRIVGSGCFASKTDMSKGHYKNSCTSKTGHYHPGKSPSGVETGLSHSTIDNPINVPTVPPDYLPQAPEGQVVLPYGADHSPDKAELFVPDIGYSGNALHCVIVEDVHVVQTCSQARAEGKAQAVVSKPYTRQLLDKVPKKAPSPSTDTLHLKGINIAIPINTMKAHQPKLCGSILEFLSMADDLDIHLVNKIISSYSECTYADIFVNKIKVRAIIDMGAPINIISTCLVKCLGLAPTIDHRE</sequence>
<keyword evidence="2" id="KW-1185">Reference proteome</keyword>
<comment type="caution">
    <text evidence="1">The sequence shown here is derived from an EMBL/GenBank/DDBJ whole genome shotgun (WGS) entry which is preliminary data.</text>
</comment>
<evidence type="ECO:0000313" key="1">
    <source>
        <dbReference type="EMBL" id="KAJ9080461.1"/>
    </source>
</evidence>
<protein>
    <submittedName>
        <fullName evidence="1">Uncharacterized protein</fullName>
    </submittedName>
</protein>
<dbReference type="EMBL" id="QTSX02001555">
    <property type="protein sequence ID" value="KAJ9080461.1"/>
    <property type="molecule type" value="Genomic_DNA"/>
</dbReference>